<dbReference type="Pfam" id="PF07517">
    <property type="entry name" value="SecA_DEAD"/>
    <property type="match status" value="1"/>
</dbReference>
<evidence type="ECO:0000256" key="11">
    <source>
        <dbReference type="HAMAP-Rule" id="MF_01382"/>
    </source>
</evidence>
<evidence type="ECO:0000256" key="6">
    <source>
        <dbReference type="ARBA" id="ARBA00022840"/>
    </source>
</evidence>
<dbReference type="FunFam" id="3.40.50.300:FF:000429">
    <property type="entry name" value="Preprotein translocase subunit SecA"/>
    <property type="match status" value="1"/>
</dbReference>
<dbReference type="SMART" id="SM00957">
    <property type="entry name" value="SecA_DEAD"/>
    <property type="match status" value="1"/>
</dbReference>
<dbReference type="Gene3D" id="1.10.3060.10">
    <property type="entry name" value="Helical scaffold and wing domains of SecA"/>
    <property type="match status" value="1"/>
</dbReference>
<dbReference type="Proteomes" id="UP000009081">
    <property type="component" value="Plasmid megaplasmid"/>
</dbReference>
<dbReference type="GO" id="GO:0008564">
    <property type="term" value="F:protein-exporting ATPase activity"/>
    <property type="evidence" value="ECO:0007669"/>
    <property type="project" value="UniProtKB-EC"/>
</dbReference>
<accession>C5B5X8</accession>
<dbReference type="InterPro" id="IPR027417">
    <property type="entry name" value="P-loop_NTPase"/>
</dbReference>
<keyword evidence="9 11" id="KW-0811">Translocation</keyword>
<evidence type="ECO:0000313" key="16">
    <source>
        <dbReference type="Proteomes" id="UP000009081"/>
    </source>
</evidence>
<comment type="catalytic activity">
    <reaction evidence="11">
        <text>ATP + H2O + cellular proteinSide 1 = ADP + phosphate + cellular proteinSide 2.</text>
        <dbReference type="EC" id="7.4.2.8"/>
    </reaction>
</comment>
<dbReference type="InterPro" id="IPR044722">
    <property type="entry name" value="SecA_SF2_C"/>
</dbReference>
<dbReference type="EC" id="7.4.2.8" evidence="11"/>
<dbReference type="CDD" id="cd17928">
    <property type="entry name" value="DEXDc_SecA"/>
    <property type="match status" value="1"/>
</dbReference>
<dbReference type="Gene3D" id="3.90.1440.10">
    <property type="entry name" value="SecA, preprotein cross-linking domain"/>
    <property type="match status" value="1"/>
</dbReference>
<dbReference type="Pfam" id="PF21090">
    <property type="entry name" value="P-loop_SecA"/>
    <property type="match status" value="2"/>
</dbReference>
<dbReference type="SUPFAM" id="SSF81767">
    <property type="entry name" value="Pre-protein crosslinking domain of SecA"/>
    <property type="match status" value="1"/>
</dbReference>
<dbReference type="Gene3D" id="3.40.50.300">
    <property type="entry name" value="P-loop containing nucleotide triphosphate hydrolases"/>
    <property type="match status" value="2"/>
</dbReference>
<dbReference type="EMBL" id="CP001511">
    <property type="protein sequence ID" value="ACS43860.1"/>
    <property type="molecule type" value="Genomic_DNA"/>
</dbReference>
<dbReference type="KEGG" id="mea:Mex_2p1083"/>
<comment type="function">
    <text evidence="11">Part of the Sec protein translocase complex. Interacts with the SecYEG preprotein conducting channel. Has a central role in coupling the hydrolysis of ATP to the transfer of proteins into and across the cell membrane, serving both as a receptor for the preprotein-SecB complex and as an ATP-driven molecular motor driving the stepwise translocation of polypeptide chains across the membrane.</text>
</comment>
<gene>
    <name evidence="11 15" type="primary">secA</name>
    <name evidence="15" type="ordered locus">MexAM1_META2p1083</name>
</gene>
<evidence type="ECO:0000256" key="9">
    <source>
        <dbReference type="ARBA" id="ARBA00023010"/>
    </source>
</evidence>
<dbReference type="InterPro" id="IPR014001">
    <property type="entry name" value="Helicase_ATP-bd"/>
</dbReference>
<sequence>MLRRLAGLLRFGSGPSMPFADHVSSTRKFGIELLGAAAVAETMKAVRSRIAQGSKTSDEVDVVLAAAVEAARIALGIEVHDVQIAAAIALAHGHVVEMATGEGKTLSACFAAVLGSLDGTPVHVLTANDYLARRDAAWMEPVYELLGVEVGCAAGLGQDEDDRRREMYAKPVCYATVPTVGFDYLRDNMRLRRDDQVLRGFGLAIIDEADSILVDDARIPLVLSGPSDVPIDLYGKVDAAVARLFDEDVAVDHLTRTAVLTDAGDEHLEEILREQGLLQGDGLYDSANVRVVHHALMSLKAHRLLQADRDYVVANGEIVVVDETTGRFVAGRRWSDGLHQAVEAKERVAVRPESQSYAGISFQNLVLLYRYRAGMTGTASAESGEFERTYGMTVAAIPSHRPCRRIDETDQVYRSRAGKLRAVVQEVLSAKDRGQPVLVGTTSIAKSEELAAMLCGHGFSVVDPGREDAFDALRRDPSAKLLAVLNARHHEHEARILADAGLPGAVTIATNMAGRGVDIRLGGSEGVPELAAASEAAGGLYVLGTERHESRRVDDQLRGRSGRQGNPGRSRFMLSLEDDLLRQFGSKKVGRFLSRAGFGDDDAISHRFVNKLIATAQKKVDGRNGEQRREVKRYDDVLAGQRKAFYELRMRAVDGEAGEIARDLLDHAVAALVSRHAPDGVVPDDRDVASMAQDFRMRLGIPLSPELLRESGSMIADAALAAMAAKRAEKIARADEQVYAELERYIVVSSLDIAWRNHVAALEHLRSVVSLRAYGGRDPLTEFRTEAVEMYEALVEAAAFSVATGLAFASVKPRAAAA</sequence>
<dbReference type="GO" id="GO:0005829">
    <property type="term" value="C:cytosol"/>
    <property type="evidence" value="ECO:0007669"/>
    <property type="project" value="TreeGrafter"/>
</dbReference>
<dbReference type="InterPro" id="IPR011116">
    <property type="entry name" value="SecA_Wing/Scaffold"/>
</dbReference>
<dbReference type="PROSITE" id="PS51192">
    <property type="entry name" value="HELICASE_ATP_BIND_1"/>
    <property type="match status" value="1"/>
</dbReference>
<dbReference type="SUPFAM" id="SSF81886">
    <property type="entry name" value="Helical scaffold and wing domains of SecA"/>
    <property type="match status" value="1"/>
</dbReference>
<dbReference type="CDD" id="cd18803">
    <property type="entry name" value="SF2_C_secA"/>
    <property type="match status" value="1"/>
</dbReference>
<feature type="domain" description="Helicase ATP-binding" evidence="13">
    <location>
        <begin position="85"/>
        <end position="245"/>
    </location>
</feature>
<keyword evidence="4 11" id="KW-1003">Cell membrane</keyword>
<keyword evidence="15" id="KW-0614">Plasmid</keyword>
<organism evidence="15 16">
    <name type="scientific">Methylorubrum extorquens (strain ATCC 14718 / DSM 1338 / JCM 2805 / NCIMB 9133 / AM1)</name>
    <name type="common">Methylobacterium extorquens</name>
    <dbReference type="NCBI Taxonomy" id="272630"/>
    <lineage>
        <taxon>Bacteria</taxon>
        <taxon>Pseudomonadati</taxon>
        <taxon>Pseudomonadota</taxon>
        <taxon>Alphaproteobacteria</taxon>
        <taxon>Hyphomicrobiales</taxon>
        <taxon>Methylobacteriaceae</taxon>
        <taxon>Methylorubrum</taxon>
    </lineage>
</organism>
<geneLocation type="plasmid" evidence="15 16">
    <name>megaplasmid</name>
</geneLocation>
<keyword evidence="11" id="KW-0997">Cell inner membrane</keyword>
<dbReference type="HAMAP" id="MF_01382">
    <property type="entry name" value="SecA"/>
    <property type="match status" value="1"/>
</dbReference>
<dbReference type="GO" id="GO:0065002">
    <property type="term" value="P:intracellular protein transmembrane transport"/>
    <property type="evidence" value="ECO:0007669"/>
    <property type="project" value="UniProtKB-UniRule"/>
</dbReference>
<feature type="binding site" evidence="11">
    <location>
        <begin position="101"/>
        <end position="105"/>
    </location>
    <ligand>
        <name>ATP</name>
        <dbReference type="ChEBI" id="CHEBI:30616"/>
    </ligand>
</feature>
<dbReference type="Pfam" id="PF07516">
    <property type="entry name" value="SecA_SW"/>
    <property type="match status" value="1"/>
</dbReference>
<comment type="similarity">
    <text evidence="2 11">Belongs to the SecA family.</text>
</comment>
<dbReference type="InterPro" id="IPR036266">
    <property type="entry name" value="SecA_Wing/Scaffold_sf"/>
</dbReference>
<evidence type="ECO:0000256" key="3">
    <source>
        <dbReference type="ARBA" id="ARBA00022448"/>
    </source>
</evidence>
<dbReference type="PANTHER" id="PTHR30612">
    <property type="entry name" value="SECA INNER MEMBRANE COMPONENT OF SEC PROTEIN SECRETION SYSTEM"/>
    <property type="match status" value="1"/>
</dbReference>
<protein>
    <recommendedName>
        <fullName evidence="11">Protein translocase subunit SecA</fullName>
        <ecNumber evidence="11">7.4.2.8</ecNumber>
    </recommendedName>
</protein>
<dbReference type="InterPro" id="IPR036670">
    <property type="entry name" value="SecA_X-link_sf"/>
</dbReference>
<evidence type="ECO:0000256" key="2">
    <source>
        <dbReference type="ARBA" id="ARBA00007650"/>
    </source>
</evidence>
<name>C5B5X8_METEA</name>
<dbReference type="SUPFAM" id="SSF52540">
    <property type="entry name" value="P-loop containing nucleoside triphosphate hydrolases"/>
    <property type="match status" value="2"/>
</dbReference>
<evidence type="ECO:0000256" key="12">
    <source>
        <dbReference type="SAM" id="MobiDB-lite"/>
    </source>
</evidence>
<keyword evidence="6 11" id="KW-0067">ATP-binding</keyword>
<feature type="region of interest" description="Disordered" evidence="12">
    <location>
        <begin position="551"/>
        <end position="571"/>
    </location>
</feature>
<evidence type="ECO:0000256" key="4">
    <source>
        <dbReference type="ARBA" id="ARBA00022475"/>
    </source>
</evidence>
<dbReference type="SMART" id="SM00958">
    <property type="entry name" value="SecA_PP_bind"/>
    <property type="match status" value="1"/>
</dbReference>
<evidence type="ECO:0000313" key="15">
    <source>
        <dbReference type="EMBL" id="ACS43860.1"/>
    </source>
</evidence>
<evidence type="ECO:0000259" key="13">
    <source>
        <dbReference type="PROSITE" id="PS51192"/>
    </source>
</evidence>
<dbReference type="GO" id="GO:0005886">
    <property type="term" value="C:plasma membrane"/>
    <property type="evidence" value="ECO:0007669"/>
    <property type="project" value="UniProtKB-SubCell"/>
</dbReference>
<feature type="domain" description="SecA family profile" evidence="14">
    <location>
        <begin position="1"/>
        <end position="605"/>
    </location>
</feature>
<dbReference type="HOGENOM" id="CLU_005314_3_0_5"/>
<keyword evidence="8 11" id="KW-1278">Translocase</keyword>
<dbReference type="GO" id="GO:0031522">
    <property type="term" value="C:cell envelope Sec protein transport complex"/>
    <property type="evidence" value="ECO:0007669"/>
    <property type="project" value="TreeGrafter"/>
</dbReference>
<dbReference type="GO" id="GO:0006605">
    <property type="term" value="P:protein targeting"/>
    <property type="evidence" value="ECO:0007669"/>
    <property type="project" value="UniProtKB-UniRule"/>
</dbReference>
<feature type="binding site" evidence="11">
    <location>
        <position position="518"/>
    </location>
    <ligand>
        <name>ATP</name>
        <dbReference type="ChEBI" id="CHEBI:30616"/>
    </ligand>
</feature>
<keyword evidence="16" id="KW-1185">Reference proteome</keyword>
<dbReference type="InterPro" id="IPR011115">
    <property type="entry name" value="SecA_DEAD"/>
</dbReference>
<reference evidence="15 16" key="1">
    <citation type="journal article" date="2009" name="PLoS ONE">
        <title>Methylobacterium genome sequences: a reference blueprint to investigate microbial metabolism of C1 compounds from natural and industrial sources.</title>
        <authorList>
            <person name="Vuilleumier S."/>
            <person name="Chistoserdova L."/>
            <person name="Lee M.-C."/>
            <person name="Bringel F."/>
            <person name="Lajus A."/>
            <person name="Zhou Y."/>
            <person name="Gourion B."/>
            <person name="Barbe V."/>
            <person name="Chang J."/>
            <person name="Cruveiller S."/>
            <person name="Dossat C."/>
            <person name="Gillett W."/>
            <person name="Gruffaz C."/>
            <person name="Haugen E."/>
            <person name="Hourcade E."/>
            <person name="Levy R."/>
            <person name="Mangenot S."/>
            <person name="Muller E."/>
            <person name="Nadalig T."/>
            <person name="Pagni M."/>
            <person name="Penny C."/>
            <person name="Peyraud R."/>
            <person name="Robinson D.G."/>
            <person name="Roche D."/>
            <person name="Rouy Z."/>
            <person name="Saenampechek C."/>
            <person name="Salvignol G."/>
            <person name="Vallenet D."/>
            <person name="Wu Z."/>
            <person name="Marx C.J."/>
            <person name="Vorholt J.A."/>
            <person name="Olson M.V."/>
            <person name="Kaul R."/>
            <person name="Weissenbach J."/>
            <person name="Medigue C."/>
            <person name="Lidstrom M.E."/>
        </authorList>
    </citation>
    <scope>NUCLEOTIDE SEQUENCE [LARGE SCALE GENOMIC DNA]</scope>
    <source>
        <strain evidence="16">ATCC 14718 / DSM 1338 / JCM 2805 / NCIMB 9133 / AM1</strain>
    </source>
</reference>
<evidence type="ECO:0000256" key="5">
    <source>
        <dbReference type="ARBA" id="ARBA00022741"/>
    </source>
</evidence>
<keyword evidence="3 11" id="KW-0813">Transport</keyword>
<comment type="subunit">
    <text evidence="11">Monomer and homodimer. Part of the essential Sec protein translocation apparatus which comprises SecA, SecYEG and auxiliary proteins SecDF-YajC and YidC.</text>
</comment>
<evidence type="ECO:0000256" key="10">
    <source>
        <dbReference type="ARBA" id="ARBA00023136"/>
    </source>
</evidence>
<keyword evidence="7 11" id="KW-0653">Protein transport</keyword>
<keyword evidence="10 11" id="KW-0472">Membrane</keyword>
<dbReference type="GO" id="GO:0043952">
    <property type="term" value="P:protein transport by the Sec complex"/>
    <property type="evidence" value="ECO:0007669"/>
    <property type="project" value="TreeGrafter"/>
</dbReference>
<keyword evidence="5 11" id="KW-0547">Nucleotide-binding</keyword>
<dbReference type="OrthoDB" id="9805579at2"/>
<dbReference type="PRINTS" id="PR00906">
    <property type="entry name" value="SECA"/>
</dbReference>
<keyword evidence="11" id="KW-0963">Cytoplasm</keyword>
<comment type="subcellular location">
    <subcellularLocation>
        <location evidence="11">Cell inner membrane</location>
        <topology evidence="11">Peripheral membrane protein</topology>
        <orientation evidence="11">Cytoplasmic side</orientation>
    </subcellularLocation>
    <subcellularLocation>
        <location evidence="11">Cytoplasm</location>
    </subcellularLocation>
    <subcellularLocation>
        <location evidence="1">Membrane</location>
        <topology evidence="1">Peripheral membrane protein</topology>
    </subcellularLocation>
    <text evidence="11">Distribution is 50-50.</text>
</comment>
<evidence type="ECO:0000256" key="7">
    <source>
        <dbReference type="ARBA" id="ARBA00022927"/>
    </source>
</evidence>
<dbReference type="InterPro" id="IPR011130">
    <property type="entry name" value="SecA_preprotein_X-link_dom"/>
</dbReference>
<dbReference type="InterPro" id="IPR014018">
    <property type="entry name" value="SecA_motor_DEAD"/>
</dbReference>
<dbReference type="PROSITE" id="PS51196">
    <property type="entry name" value="SECA_MOTOR_DEAD"/>
    <property type="match status" value="1"/>
</dbReference>
<feature type="binding site" evidence="11">
    <location>
        <position position="83"/>
    </location>
    <ligand>
        <name>ATP</name>
        <dbReference type="ChEBI" id="CHEBI:30616"/>
    </ligand>
</feature>
<dbReference type="InterPro" id="IPR020937">
    <property type="entry name" value="SecA_CS"/>
</dbReference>
<dbReference type="GO" id="GO:0017038">
    <property type="term" value="P:protein import"/>
    <property type="evidence" value="ECO:0007669"/>
    <property type="project" value="InterPro"/>
</dbReference>
<dbReference type="PANTHER" id="PTHR30612:SF0">
    <property type="entry name" value="CHLOROPLAST PROTEIN-TRANSPORTING ATPASE"/>
    <property type="match status" value="1"/>
</dbReference>
<dbReference type="Pfam" id="PF01043">
    <property type="entry name" value="SecA_PP_bind"/>
    <property type="match status" value="1"/>
</dbReference>
<dbReference type="PROSITE" id="PS01312">
    <property type="entry name" value="SECA"/>
    <property type="match status" value="1"/>
</dbReference>
<evidence type="ECO:0000256" key="1">
    <source>
        <dbReference type="ARBA" id="ARBA00004170"/>
    </source>
</evidence>
<dbReference type="InterPro" id="IPR000185">
    <property type="entry name" value="SecA"/>
</dbReference>
<evidence type="ECO:0000256" key="8">
    <source>
        <dbReference type="ARBA" id="ARBA00022967"/>
    </source>
</evidence>
<dbReference type="AlphaFoldDB" id="C5B5X8"/>
<dbReference type="GO" id="GO:0005524">
    <property type="term" value="F:ATP binding"/>
    <property type="evidence" value="ECO:0007669"/>
    <property type="project" value="UniProtKB-UniRule"/>
</dbReference>
<proteinExistence type="inferred from homology"/>
<evidence type="ECO:0000259" key="14">
    <source>
        <dbReference type="PROSITE" id="PS51196"/>
    </source>
</evidence>